<comment type="similarity">
    <text evidence="1 4">Belongs to the PAPS reductase family. CysH subfamily.</text>
</comment>
<comment type="pathway">
    <text evidence="3 4">Sulfur metabolism; hydrogen sulfide biosynthesis; sulfite from sulfate.</text>
</comment>
<dbReference type="HOGENOM" id="CLU_739266_0_0_5"/>
<dbReference type="RefSeq" id="WP_011642284.1">
    <property type="nucleotide sequence ID" value="NC_008347.1"/>
</dbReference>
<dbReference type="Proteomes" id="UP000001964">
    <property type="component" value="Chromosome"/>
</dbReference>
<dbReference type="Pfam" id="PF06073">
    <property type="entry name" value="DUF934"/>
    <property type="match status" value="1"/>
</dbReference>
<dbReference type="NCBIfam" id="NF002537">
    <property type="entry name" value="PRK02090.1"/>
    <property type="match status" value="1"/>
</dbReference>
<dbReference type="PANTHER" id="PTHR46509:SF1">
    <property type="entry name" value="PHOSPHOADENOSINE PHOSPHOSULFATE REDUCTASE"/>
    <property type="match status" value="1"/>
</dbReference>
<keyword evidence="4" id="KW-0408">Iron</keyword>
<accession>Q0ASV0</accession>
<keyword evidence="7" id="KW-1185">Reference proteome</keyword>
<dbReference type="EC" id="1.8.4.10" evidence="4"/>
<keyword evidence="4" id="KW-0963">Cytoplasm</keyword>
<proteinExistence type="inferred from homology"/>
<feature type="binding site" evidence="4">
    <location>
        <position position="335"/>
    </location>
    <ligand>
        <name>[4Fe-4S] cluster</name>
        <dbReference type="ChEBI" id="CHEBI:49883"/>
    </ligand>
</feature>
<sequence length="374" mass="41607">MLTLDRKDDTRPIIDAQLAAGGGRIVELDGDADWREASTEIVGAVRVDIRFPKFNDGRGFSLATQLRERAGYAGKLRAVGDLIPDQAQHLIRVGFDDVDPDRKGLEADWARARTRFAHAYQPGRGNVTPLFRHRHKRPEDDLAALNARYRDMTPQEILRDAIENKWVGKIAIMSSFGAEAAVGLHMIAQIDPATPVIFLDTGRLFAQTEQYQRQLTDQLGLTNLRLLTPDADAVAEEDNDERLWRRDPDACCTLRKVRPLDGIIGDYDALITGRKRFHGGGRMALPVVERINGRIRVNPLANWDAAAIEGYFQRFDLPRHPLTDMGYASIGCWTCTAPVQGNGDIRSGRWIGQSKTECGIHSPAQNAAEHVAAE</sequence>
<dbReference type="SUPFAM" id="SSF52402">
    <property type="entry name" value="Adenine nucleotide alpha hydrolases-like"/>
    <property type="match status" value="1"/>
</dbReference>
<dbReference type="STRING" id="394221.Mmar10_0344"/>
<keyword evidence="2 4" id="KW-0560">Oxidoreductase</keyword>
<keyword evidence="4" id="KW-0411">Iron-sulfur</keyword>
<organism evidence="6 7">
    <name type="scientific">Maricaulis maris (strain MCS10)</name>
    <name type="common">Caulobacter maris</name>
    <dbReference type="NCBI Taxonomy" id="394221"/>
    <lineage>
        <taxon>Bacteria</taxon>
        <taxon>Pseudomonadati</taxon>
        <taxon>Pseudomonadota</taxon>
        <taxon>Alphaproteobacteria</taxon>
        <taxon>Maricaulales</taxon>
        <taxon>Maricaulaceae</taxon>
        <taxon>Maricaulis</taxon>
    </lineage>
</organism>
<dbReference type="Pfam" id="PF01507">
    <property type="entry name" value="PAPS_reduct"/>
    <property type="match status" value="1"/>
</dbReference>
<evidence type="ECO:0000313" key="7">
    <source>
        <dbReference type="Proteomes" id="UP000001964"/>
    </source>
</evidence>
<feature type="active site" description="Nucleophile; cysteine thiosulfonate intermediate" evidence="4">
    <location>
        <position position="358"/>
    </location>
</feature>
<dbReference type="PANTHER" id="PTHR46509">
    <property type="entry name" value="PHOSPHOADENOSINE PHOSPHOSULFATE REDUCTASE"/>
    <property type="match status" value="1"/>
</dbReference>
<feature type="domain" description="Phosphoadenosine phosphosulphate reductase" evidence="5">
    <location>
        <begin position="170"/>
        <end position="338"/>
    </location>
</feature>
<feature type="binding site" evidence="4">
    <location>
        <position position="252"/>
    </location>
    <ligand>
        <name>[4Fe-4S] cluster</name>
        <dbReference type="ChEBI" id="CHEBI:49883"/>
    </ligand>
</feature>
<dbReference type="GO" id="GO:0046872">
    <property type="term" value="F:metal ion binding"/>
    <property type="evidence" value="ECO:0007669"/>
    <property type="project" value="UniProtKB-KW"/>
</dbReference>
<evidence type="ECO:0000256" key="4">
    <source>
        <dbReference type="HAMAP-Rule" id="MF_00063"/>
    </source>
</evidence>
<dbReference type="InterPro" id="IPR008318">
    <property type="entry name" value="UCP030820"/>
</dbReference>
<comment type="function">
    <text evidence="4">Catalyzes the formation of sulfite from adenosine 5'-phosphosulfate (APS) using thioredoxin as an electron donor.</text>
</comment>
<feature type="binding site" evidence="4">
    <location>
        <position position="332"/>
    </location>
    <ligand>
        <name>[4Fe-4S] cluster</name>
        <dbReference type="ChEBI" id="CHEBI:49883"/>
    </ligand>
</feature>
<dbReference type="eggNOG" id="COG0175">
    <property type="taxonomic scope" value="Bacteria"/>
</dbReference>
<dbReference type="GO" id="GO:0005737">
    <property type="term" value="C:cytoplasm"/>
    <property type="evidence" value="ECO:0007669"/>
    <property type="project" value="UniProtKB-SubCell"/>
</dbReference>
<dbReference type="GO" id="GO:0004604">
    <property type="term" value="F:phosphoadenylyl-sulfate reductase (thioredoxin) activity"/>
    <property type="evidence" value="ECO:0007669"/>
    <property type="project" value="UniProtKB-UniRule"/>
</dbReference>
<dbReference type="eggNOG" id="COG3749">
    <property type="taxonomic scope" value="Bacteria"/>
</dbReference>
<dbReference type="KEGG" id="mmr:Mmar10_0344"/>
<evidence type="ECO:0000256" key="3">
    <source>
        <dbReference type="ARBA" id="ARBA00024327"/>
    </source>
</evidence>
<dbReference type="OrthoDB" id="9794018at2"/>
<evidence type="ECO:0000256" key="2">
    <source>
        <dbReference type="ARBA" id="ARBA00023002"/>
    </source>
</evidence>
<evidence type="ECO:0000313" key="6">
    <source>
        <dbReference type="EMBL" id="ABI64637.1"/>
    </source>
</evidence>
<gene>
    <name evidence="4" type="primary">cysH</name>
    <name evidence="6" type="ordered locus">Mmar10_0344</name>
</gene>
<reference evidence="6 7" key="1">
    <citation type="submission" date="2006-08" db="EMBL/GenBank/DDBJ databases">
        <title>Complete sequence of Maricaulis maris MCS10.</title>
        <authorList>
            <consortium name="US DOE Joint Genome Institute"/>
            <person name="Copeland A."/>
            <person name="Lucas S."/>
            <person name="Lapidus A."/>
            <person name="Barry K."/>
            <person name="Detter J.C."/>
            <person name="Glavina del Rio T."/>
            <person name="Hammon N."/>
            <person name="Israni S."/>
            <person name="Dalin E."/>
            <person name="Tice H."/>
            <person name="Pitluck S."/>
            <person name="Saunders E."/>
            <person name="Brettin T."/>
            <person name="Bruce D."/>
            <person name="Han C."/>
            <person name="Tapia R."/>
            <person name="Gilna P."/>
            <person name="Schmutz J."/>
            <person name="Larimer F."/>
            <person name="Land M."/>
            <person name="Hauser L."/>
            <person name="Kyrpides N."/>
            <person name="Mikhailova N."/>
            <person name="Viollier P."/>
            <person name="Stephens C."/>
            <person name="Richardson P."/>
        </authorList>
    </citation>
    <scope>NUCLEOTIDE SEQUENCE [LARGE SCALE GENOMIC DNA]</scope>
    <source>
        <strain evidence="6 7">MCS10</strain>
    </source>
</reference>
<dbReference type="NCBIfam" id="TIGR00434">
    <property type="entry name" value="cysH"/>
    <property type="match status" value="1"/>
</dbReference>
<name>Q0ASV0_MARMM</name>
<dbReference type="GO" id="GO:0051539">
    <property type="term" value="F:4 iron, 4 sulfur cluster binding"/>
    <property type="evidence" value="ECO:0007669"/>
    <property type="project" value="UniProtKB-UniRule"/>
</dbReference>
<dbReference type="EMBL" id="CP000449">
    <property type="protein sequence ID" value="ABI64637.1"/>
    <property type="molecule type" value="Genomic_DNA"/>
</dbReference>
<dbReference type="GO" id="GO:0019379">
    <property type="term" value="P:sulfate assimilation, phosphoadenylyl sulfate reduction by phosphoadenylyl-sulfate reductase (thioredoxin)"/>
    <property type="evidence" value="ECO:0007669"/>
    <property type="project" value="UniProtKB-UniRule"/>
</dbReference>
<dbReference type="AlphaFoldDB" id="Q0ASV0"/>
<dbReference type="InterPro" id="IPR004511">
    <property type="entry name" value="PAPS/APS_Rdtase"/>
</dbReference>
<dbReference type="GO" id="GO:0070814">
    <property type="term" value="P:hydrogen sulfide biosynthetic process"/>
    <property type="evidence" value="ECO:0007669"/>
    <property type="project" value="UniProtKB-UniRule"/>
</dbReference>
<comment type="cofactor">
    <cofactor evidence="4">
        <name>[4Fe-4S] cluster</name>
        <dbReference type="ChEBI" id="CHEBI:49883"/>
    </cofactor>
    <text evidence="4">Binds 1 [4Fe-4S] cluster per subunit.</text>
</comment>
<feature type="binding site" evidence="4">
    <location>
        <position position="251"/>
    </location>
    <ligand>
        <name>[4Fe-4S] cluster</name>
        <dbReference type="ChEBI" id="CHEBI:49883"/>
    </ligand>
</feature>
<dbReference type="InterPro" id="IPR014729">
    <property type="entry name" value="Rossmann-like_a/b/a_fold"/>
</dbReference>
<comment type="subcellular location">
    <subcellularLocation>
        <location evidence="4">Cytoplasm</location>
    </subcellularLocation>
</comment>
<comment type="catalytic activity">
    <reaction evidence="4">
        <text>[thioredoxin]-disulfide + sulfite + AMP + 2 H(+) = adenosine 5'-phosphosulfate + [thioredoxin]-dithiol</text>
        <dbReference type="Rhea" id="RHEA:21976"/>
        <dbReference type="Rhea" id="RHEA-COMP:10698"/>
        <dbReference type="Rhea" id="RHEA-COMP:10700"/>
        <dbReference type="ChEBI" id="CHEBI:15378"/>
        <dbReference type="ChEBI" id="CHEBI:17359"/>
        <dbReference type="ChEBI" id="CHEBI:29950"/>
        <dbReference type="ChEBI" id="CHEBI:50058"/>
        <dbReference type="ChEBI" id="CHEBI:58243"/>
        <dbReference type="ChEBI" id="CHEBI:456215"/>
        <dbReference type="EC" id="1.8.4.10"/>
    </reaction>
</comment>
<protein>
    <recommendedName>
        <fullName evidence="4">Adenosine 5'-phosphosulfate reductase</fullName>
        <shortName evidence="4">APS reductase</shortName>
        <ecNumber evidence="4">1.8.4.10</ecNumber>
    </recommendedName>
    <alternativeName>
        <fullName evidence="4">5'-adenylylsulfate reductase</fullName>
    </alternativeName>
    <alternativeName>
        <fullName evidence="4">Thioredoxin-dependent 5'-adenylylsulfate reductase</fullName>
    </alternativeName>
</protein>
<evidence type="ECO:0000256" key="1">
    <source>
        <dbReference type="ARBA" id="ARBA00009732"/>
    </source>
</evidence>
<keyword evidence="4" id="KW-0479">Metal-binding</keyword>
<dbReference type="HAMAP" id="MF_00063">
    <property type="entry name" value="CysH"/>
    <property type="match status" value="1"/>
</dbReference>
<dbReference type="GO" id="GO:0043866">
    <property type="term" value="F:adenylyl-sulfate reductase (thioredoxin) activity"/>
    <property type="evidence" value="ECO:0007669"/>
    <property type="project" value="UniProtKB-EC"/>
</dbReference>
<dbReference type="Gene3D" id="3.40.50.620">
    <property type="entry name" value="HUPs"/>
    <property type="match status" value="1"/>
</dbReference>
<dbReference type="InterPro" id="IPR002500">
    <property type="entry name" value="PAPS_reduct_dom"/>
</dbReference>
<evidence type="ECO:0000259" key="5">
    <source>
        <dbReference type="Pfam" id="PF01507"/>
    </source>
</evidence>